<name>A0ABS4SKU7_9PROT</name>
<feature type="transmembrane region" description="Helical" evidence="1">
    <location>
        <begin position="74"/>
        <end position="93"/>
    </location>
</feature>
<feature type="signal peptide" evidence="2">
    <location>
        <begin position="1"/>
        <end position="30"/>
    </location>
</feature>
<evidence type="ECO:0000313" key="4">
    <source>
        <dbReference type="Proteomes" id="UP000781958"/>
    </source>
</evidence>
<feature type="chain" id="PRO_5045717660" description="Diguanylate cyclase" evidence="2">
    <location>
        <begin position="31"/>
        <end position="264"/>
    </location>
</feature>
<sequence length="264" mass="28949">MKQFLLTSASFVAITVGATLLLRSVSGASAARQSPSGGTAGRRAVVRPPEAASGIAPAQRGMSDEEVRTVTRNFLLYFVIPLWLASGVADWLCHRTTDIQHTTGAKETMIHLLMLVEMGVPTLAGLFLEINSPVLALMVASFLLHEATALWDVSYAVTAREVTPIEQHVHSFLEMLPLMAVSFIAVMHWPKALALVGLREDEDRGFRLKRDPLPTGYIATLIGLIGLLEVLPYLEEMYRDWRAHPGRLMPPKAEQRQEAIEAAG</sequence>
<comment type="caution">
    <text evidence="3">The sequence shown here is derived from an EMBL/GenBank/DDBJ whole genome shotgun (WGS) entry which is preliminary data.</text>
</comment>
<evidence type="ECO:0000256" key="2">
    <source>
        <dbReference type="SAM" id="SignalP"/>
    </source>
</evidence>
<feature type="transmembrane region" description="Helical" evidence="1">
    <location>
        <begin position="216"/>
        <end position="234"/>
    </location>
</feature>
<feature type="transmembrane region" description="Helical" evidence="1">
    <location>
        <begin position="169"/>
        <end position="189"/>
    </location>
</feature>
<keyword evidence="1" id="KW-1133">Transmembrane helix</keyword>
<evidence type="ECO:0000256" key="1">
    <source>
        <dbReference type="SAM" id="Phobius"/>
    </source>
</evidence>
<dbReference type="Proteomes" id="UP000781958">
    <property type="component" value="Unassembled WGS sequence"/>
</dbReference>
<dbReference type="EMBL" id="JAGINP010000009">
    <property type="protein sequence ID" value="MBP2293191.1"/>
    <property type="molecule type" value="Genomic_DNA"/>
</dbReference>
<protein>
    <recommendedName>
        <fullName evidence="5">Diguanylate cyclase</fullName>
    </recommendedName>
</protein>
<keyword evidence="4" id="KW-1185">Reference proteome</keyword>
<gene>
    <name evidence="3" type="ORF">J2851_002973</name>
</gene>
<dbReference type="RefSeq" id="WP_209767038.1">
    <property type="nucleotide sequence ID" value="NZ_JAGINP010000009.1"/>
</dbReference>
<keyword evidence="1" id="KW-0812">Transmembrane</keyword>
<evidence type="ECO:0000313" key="3">
    <source>
        <dbReference type="EMBL" id="MBP2293191.1"/>
    </source>
</evidence>
<organism evidence="3 4">
    <name type="scientific">Azospirillum rugosum</name>
    <dbReference type="NCBI Taxonomy" id="416170"/>
    <lineage>
        <taxon>Bacteria</taxon>
        <taxon>Pseudomonadati</taxon>
        <taxon>Pseudomonadota</taxon>
        <taxon>Alphaproteobacteria</taxon>
        <taxon>Rhodospirillales</taxon>
        <taxon>Azospirillaceae</taxon>
        <taxon>Azospirillum</taxon>
    </lineage>
</organism>
<accession>A0ABS4SKU7</accession>
<proteinExistence type="predicted"/>
<keyword evidence="2" id="KW-0732">Signal</keyword>
<feature type="transmembrane region" description="Helical" evidence="1">
    <location>
        <begin position="109"/>
        <end position="128"/>
    </location>
</feature>
<evidence type="ECO:0008006" key="5">
    <source>
        <dbReference type="Google" id="ProtNLM"/>
    </source>
</evidence>
<keyword evidence="1" id="KW-0472">Membrane</keyword>
<reference evidence="3 4" key="1">
    <citation type="submission" date="2021-03" db="EMBL/GenBank/DDBJ databases">
        <title>Genomic Encyclopedia of Type Strains, Phase III (KMG-III): the genomes of soil and plant-associated and newly described type strains.</title>
        <authorList>
            <person name="Whitman W."/>
        </authorList>
    </citation>
    <scope>NUCLEOTIDE SEQUENCE [LARGE SCALE GENOMIC DNA]</scope>
    <source>
        <strain evidence="3 4">IMMIB AFH-6</strain>
    </source>
</reference>